<organism evidence="1 2">
    <name type="scientific">Steccherinum ochraceum</name>
    <dbReference type="NCBI Taxonomy" id="92696"/>
    <lineage>
        <taxon>Eukaryota</taxon>
        <taxon>Fungi</taxon>
        <taxon>Dikarya</taxon>
        <taxon>Basidiomycota</taxon>
        <taxon>Agaricomycotina</taxon>
        <taxon>Agaricomycetes</taxon>
        <taxon>Polyporales</taxon>
        <taxon>Steccherinaceae</taxon>
        <taxon>Steccherinum</taxon>
    </lineage>
</organism>
<comment type="caution">
    <text evidence="1">The sequence shown here is derived from an EMBL/GenBank/DDBJ whole genome shotgun (WGS) entry which is preliminary data.</text>
</comment>
<dbReference type="Proteomes" id="UP000292702">
    <property type="component" value="Unassembled WGS sequence"/>
</dbReference>
<dbReference type="AlphaFoldDB" id="A0A4R0RTP8"/>
<proteinExistence type="predicted"/>
<accession>A0A4R0RTP8</accession>
<keyword evidence="2" id="KW-1185">Reference proteome</keyword>
<sequence length="122" mass="13213">MSSSTLASFVYHSGEMSSFTAPPVAGILGSSVFILCVHPYYSAEAPVLQHVEAGNGFGLWKRIESSQLQSRLPRGPSYTHLLDIVDRTYVIPVRFIDLDFAGVASSLSCPHDSALKPLEEVS</sequence>
<protein>
    <submittedName>
        <fullName evidence="1">Uncharacterized protein</fullName>
    </submittedName>
</protein>
<reference evidence="1 2" key="1">
    <citation type="submission" date="2018-11" db="EMBL/GenBank/DDBJ databases">
        <title>Genome assembly of Steccherinum ochraceum LE-BIN_3174, the white-rot fungus of the Steccherinaceae family (The Residual Polyporoid clade, Polyporales, Basidiomycota).</title>
        <authorList>
            <person name="Fedorova T.V."/>
            <person name="Glazunova O.A."/>
            <person name="Landesman E.O."/>
            <person name="Moiseenko K.V."/>
            <person name="Psurtseva N.V."/>
            <person name="Savinova O.S."/>
            <person name="Shakhova N.V."/>
            <person name="Tyazhelova T.V."/>
            <person name="Vasina D.V."/>
        </authorList>
    </citation>
    <scope>NUCLEOTIDE SEQUENCE [LARGE SCALE GENOMIC DNA]</scope>
    <source>
        <strain evidence="1 2">LE-BIN_3174</strain>
    </source>
</reference>
<evidence type="ECO:0000313" key="2">
    <source>
        <dbReference type="Proteomes" id="UP000292702"/>
    </source>
</evidence>
<dbReference type="EMBL" id="RWJN01000106">
    <property type="protein sequence ID" value="TCD67208.1"/>
    <property type="molecule type" value="Genomic_DNA"/>
</dbReference>
<gene>
    <name evidence="1" type="ORF">EIP91_000384</name>
</gene>
<evidence type="ECO:0000313" key="1">
    <source>
        <dbReference type="EMBL" id="TCD67208.1"/>
    </source>
</evidence>
<name>A0A4R0RTP8_9APHY</name>